<accession>A0A015J1T9</accession>
<evidence type="ECO:0008006" key="3">
    <source>
        <dbReference type="Google" id="ProtNLM"/>
    </source>
</evidence>
<gene>
    <name evidence="1" type="ORF">RirG_177780</name>
</gene>
<dbReference type="EMBL" id="JEMT01025868">
    <property type="protein sequence ID" value="EXX60675.1"/>
    <property type="molecule type" value="Genomic_DNA"/>
</dbReference>
<comment type="caution">
    <text evidence="1">The sequence shown here is derived from an EMBL/GenBank/DDBJ whole genome shotgun (WGS) entry which is preliminary data.</text>
</comment>
<dbReference type="HOGENOM" id="CLU_028913_2_1_1"/>
<dbReference type="Proteomes" id="UP000022910">
    <property type="component" value="Unassembled WGS sequence"/>
</dbReference>
<organism evidence="1 2">
    <name type="scientific">Rhizophagus irregularis (strain DAOM 197198w)</name>
    <name type="common">Glomus intraradices</name>
    <dbReference type="NCBI Taxonomy" id="1432141"/>
    <lineage>
        <taxon>Eukaryota</taxon>
        <taxon>Fungi</taxon>
        <taxon>Fungi incertae sedis</taxon>
        <taxon>Mucoromycota</taxon>
        <taxon>Glomeromycotina</taxon>
        <taxon>Glomeromycetes</taxon>
        <taxon>Glomerales</taxon>
        <taxon>Glomeraceae</taxon>
        <taxon>Rhizophagus</taxon>
    </lineage>
</organism>
<evidence type="ECO:0000313" key="2">
    <source>
        <dbReference type="Proteomes" id="UP000022910"/>
    </source>
</evidence>
<proteinExistence type="predicted"/>
<dbReference type="AlphaFoldDB" id="A0A015J1T9"/>
<reference evidence="1 2" key="1">
    <citation type="submission" date="2014-02" db="EMBL/GenBank/DDBJ databases">
        <title>Single nucleus genome sequencing reveals high similarity among nuclei of an endomycorrhizal fungus.</title>
        <authorList>
            <person name="Lin K."/>
            <person name="Geurts R."/>
            <person name="Zhang Z."/>
            <person name="Limpens E."/>
            <person name="Saunders D.G."/>
            <person name="Mu D."/>
            <person name="Pang E."/>
            <person name="Cao H."/>
            <person name="Cha H."/>
            <person name="Lin T."/>
            <person name="Zhou Q."/>
            <person name="Shang Y."/>
            <person name="Li Y."/>
            <person name="Ivanov S."/>
            <person name="Sharma T."/>
            <person name="Velzen R.V."/>
            <person name="Ruijter N.D."/>
            <person name="Aanen D.K."/>
            <person name="Win J."/>
            <person name="Kamoun S."/>
            <person name="Bisseling T."/>
            <person name="Huang S."/>
        </authorList>
    </citation>
    <scope>NUCLEOTIDE SEQUENCE [LARGE SCALE GENOMIC DNA]</scope>
    <source>
        <strain evidence="2">DAOM197198w</strain>
    </source>
</reference>
<dbReference type="OrthoDB" id="2321703at2759"/>
<keyword evidence="2" id="KW-1185">Reference proteome</keyword>
<sequence>MACSKIFSGDLPELTNEIIQHFRKDFSTLYSCLLVNRFWCRLAIPLLWENPFFNPNRNYRYVEIYLSYLSESSKEKFNEHGIIINNLLPSNTLFNYPSFIKFLNISSIYFSIKEWVDILVDNNHEDLEKLVYRSLFEVFIENGGILHSFEIAMFSDIGNFNDTMELILQNPGNSNCPNTLNTIIFDNIDFKNIIITLQEVFDQLNVIESIHIVNCNSLNSEFVQQIIKVTKPFKLRTLFMKEILHIESLQFLLQKCGDYLENFEFGYTSEEYEESRRQLLKLVIKYCTKIKRLISPKPDDNNIYLLIKNIGKTINYLTINNYHDEYSSIVLQNLGQVLPSKLDYLRLSLSFNSSDLEIFLRNSQHTFIKKLLISNMMQNEGEGILFYIKEYIMRKERVKYLAFSEYYPNDDTDRELFSLEDEVNEFKLHNIIVQKCSDLYTSMYSFIYDFYI</sequence>
<name>A0A015J1T9_RHIIW</name>
<evidence type="ECO:0000313" key="1">
    <source>
        <dbReference type="EMBL" id="EXX60675.1"/>
    </source>
</evidence>
<protein>
    <recommendedName>
        <fullName evidence="3">F-box domain-containing protein</fullName>
    </recommendedName>
</protein>